<dbReference type="PANTHER" id="PTHR40066">
    <property type="entry name" value="UPF0473 PROTEIN CBO2561/CLC_2432"/>
    <property type="match status" value="1"/>
</dbReference>
<evidence type="ECO:0000313" key="4">
    <source>
        <dbReference type="EMBL" id="SHF19907.1"/>
    </source>
</evidence>
<protein>
    <recommendedName>
        <fullName evidence="2">UPF0473 protein SAMN02745249_02018</fullName>
    </recommendedName>
</protein>
<dbReference type="OrthoDB" id="2086132at2"/>
<keyword evidence="5" id="KW-1185">Reference proteome</keyword>
<sequence length="112" mass="13246">MTDNHTHDHDHDHEHDHNHDSEHEYITLVDEEGNEDLYQILLTFESEEHEKSYVLVHPVSTEDEEVEIFAFSYTESDGGLEGQLNDIETEEEWDMIEEVLGAFIEEEEEEEE</sequence>
<dbReference type="STRING" id="1121025.SAMN02745249_02018"/>
<dbReference type="AlphaFoldDB" id="A0A1M4ZQ15"/>
<dbReference type="InterPro" id="IPR009711">
    <property type="entry name" value="UPF0473"/>
</dbReference>
<evidence type="ECO:0000313" key="5">
    <source>
        <dbReference type="Proteomes" id="UP000184128"/>
    </source>
</evidence>
<dbReference type="Pfam" id="PF06949">
    <property type="entry name" value="DUF1292"/>
    <property type="match status" value="1"/>
</dbReference>
<gene>
    <name evidence="4" type="ORF">SAMN02745249_02018</name>
</gene>
<reference evidence="4 5" key="1">
    <citation type="submission" date="2016-11" db="EMBL/GenBank/DDBJ databases">
        <authorList>
            <person name="Jaros S."/>
            <person name="Januszkiewicz K."/>
            <person name="Wedrychowicz H."/>
        </authorList>
    </citation>
    <scope>NUCLEOTIDE SEQUENCE [LARGE SCALE GENOMIC DNA]</scope>
    <source>
        <strain evidence="4 5">DSM 15692</strain>
    </source>
</reference>
<dbReference type="PANTHER" id="PTHR40066:SF1">
    <property type="entry name" value="UPF0473 PROTEIN CBO2561_CLC_2432"/>
    <property type="match status" value="1"/>
</dbReference>
<dbReference type="NCBIfam" id="NF010215">
    <property type="entry name" value="PRK13678.1-2"/>
    <property type="match status" value="1"/>
</dbReference>
<evidence type="ECO:0000256" key="2">
    <source>
        <dbReference type="HAMAP-Rule" id="MF_01448"/>
    </source>
</evidence>
<name>A0A1M4ZQ15_9LACT</name>
<dbReference type="RefSeq" id="WP_073298673.1">
    <property type="nucleotide sequence ID" value="NZ_FQUF01000043.1"/>
</dbReference>
<dbReference type="HAMAP" id="MF_01448">
    <property type="entry name" value="UPF0473"/>
    <property type="match status" value="1"/>
</dbReference>
<feature type="region of interest" description="Disordered" evidence="3">
    <location>
        <begin position="1"/>
        <end position="22"/>
    </location>
</feature>
<evidence type="ECO:0000256" key="3">
    <source>
        <dbReference type="SAM" id="MobiDB-lite"/>
    </source>
</evidence>
<accession>A0A1M4ZQ15</accession>
<organism evidence="4 5">
    <name type="scientific">Atopostipes suicloacalis DSM 15692</name>
    <dbReference type="NCBI Taxonomy" id="1121025"/>
    <lineage>
        <taxon>Bacteria</taxon>
        <taxon>Bacillati</taxon>
        <taxon>Bacillota</taxon>
        <taxon>Bacilli</taxon>
        <taxon>Lactobacillales</taxon>
        <taxon>Carnobacteriaceae</taxon>
        <taxon>Atopostipes</taxon>
    </lineage>
</organism>
<dbReference type="EMBL" id="FQUF01000043">
    <property type="protein sequence ID" value="SHF19907.1"/>
    <property type="molecule type" value="Genomic_DNA"/>
</dbReference>
<comment type="similarity">
    <text evidence="1 2">Belongs to the UPF0473 family.</text>
</comment>
<proteinExistence type="inferred from homology"/>
<evidence type="ECO:0000256" key="1">
    <source>
        <dbReference type="ARBA" id="ARBA00008439"/>
    </source>
</evidence>
<dbReference type="NCBIfam" id="NF010217">
    <property type="entry name" value="PRK13678.1-4"/>
    <property type="match status" value="1"/>
</dbReference>
<dbReference type="Proteomes" id="UP000184128">
    <property type="component" value="Unassembled WGS sequence"/>
</dbReference>